<proteinExistence type="predicted"/>
<dbReference type="EMBL" id="JAHRIM010004855">
    <property type="protein sequence ID" value="MEQ2259635.1"/>
    <property type="molecule type" value="Genomic_DNA"/>
</dbReference>
<organism evidence="1 2">
    <name type="scientific">Xenotaenia resolanae</name>
    <dbReference type="NCBI Taxonomy" id="208358"/>
    <lineage>
        <taxon>Eukaryota</taxon>
        <taxon>Metazoa</taxon>
        <taxon>Chordata</taxon>
        <taxon>Craniata</taxon>
        <taxon>Vertebrata</taxon>
        <taxon>Euteleostomi</taxon>
        <taxon>Actinopterygii</taxon>
        <taxon>Neopterygii</taxon>
        <taxon>Teleostei</taxon>
        <taxon>Neoteleostei</taxon>
        <taxon>Acanthomorphata</taxon>
        <taxon>Ovalentaria</taxon>
        <taxon>Atherinomorphae</taxon>
        <taxon>Cyprinodontiformes</taxon>
        <taxon>Goodeidae</taxon>
        <taxon>Xenotaenia</taxon>
    </lineage>
</organism>
<dbReference type="Proteomes" id="UP001444071">
    <property type="component" value="Unassembled WGS sequence"/>
</dbReference>
<comment type="caution">
    <text evidence="1">The sequence shown here is derived from an EMBL/GenBank/DDBJ whole genome shotgun (WGS) entry which is preliminary data.</text>
</comment>
<protein>
    <submittedName>
        <fullName evidence="1">Uncharacterized protein</fullName>
    </submittedName>
</protein>
<dbReference type="Gene3D" id="3.40.50.300">
    <property type="entry name" value="P-loop containing nucleotide triphosphate hydrolases"/>
    <property type="match status" value="1"/>
</dbReference>
<sequence>KKGLLFLETSALQSTNVEAAFNKVLEEIHKKVNSKEVVRGSINAVTLNSSRAENEENKKPCCKNI</sequence>
<name>A0ABV0VQY0_9TELE</name>
<evidence type="ECO:0000313" key="1">
    <source>
        <dbReference type="EMBL" id="MEQ2259635.1"/>
    </source>
</evidence>
<reference evidence="1 2" key="1">
    <citation type="submission" date="2021-06" db="EMBL/GenBank/DDBJ databases">
        <authorList>
            <person name="Palmer J.M."/>
        </authorList>
    </citation>
    <scope>NUCLEOTIDE SEQUENCE [LARGE SCALE GENOMIC DNA]</scope>
    <source>
        <strain evidence="1 2">XR_2019</strain>
        <tissue evidence="1">Muscle</tissue>
    </source>
</reference>
<feature type="non-terminal residue" evidence="1">
    <location>
        <position position="1"/>
    </location>
</feature>
<keyword evidence="2" id="KW-1185">Reference proteome</keyword>
<accession>A0ABV0VQY0</accession>
<gene>
    <name evidence="1" type="ORF">XENORESO_015156</name>
</gene>
<dbReference type="InterPro" id="IPR027417">
    <property type="entry name" value="P-loop_NTPase"/>
</dbReference>
<evidence type="ECO:0000313" key="2">
    <source>
        <dbReference type="Proteomes" id="UP001444071"/>
    </source>
</evidence>